<dbReference type="VEuPathDB" id="VectorBase:AFAF003534"/>
<protein>
    <submittedName>
        <fullName evidence="1">Uncharacterized protein</fullName>
    </submittedName>
</protein>
<reference evidence="1" key="2">
    <citation type="submission" date="2020-05" db="UniProtKB">
        <authorList>
            <consortium name="EnsemblMetazoa"/>
        </authorList>
    </citation>
    <scope>IDENTIFICATION</scope>
    <source>
        <strain evidence="1">FAR1</strain>
    </source>
</reference>
<accession>A0A182Q5M4</accession>
<name>A0A182Q5M4_9DIPT</name>
<evidence type="ECO:0000313" key="1">
    <source>
        <dbReference type="EnsemblMetazoa" id="AFAF003534-PA"/>
    </source>
</evidence>
<dbReference type="EMBL" id="AXCN02000853">
    <property type="status" value="NOT_ANNOTATED_CDS"/>
    <property type="molecule type" value="Genomic_DNA"/>
</dbReference>
<dbReference type="Proteomes" id="UP000075886">
    <property type="component" value="Unassembled WGS sequence"/>
</dbReference>
<dbReference type="AlphaFoldDB" id="A0A182Q5M4"/>
<proteinExistence type="predicted"/>
<organism evidence="1 2">
    <name type="scientific">Anopheles farauti</name>
    <dbReference type="NCBI Taxonomy" id="69004"/>
    <lineage>
        <taxon>Eukaryota</taxon>
        <taxon>Metazoa</taxon>
        <taxon>Ecdysozoa</taxon>
        <taxon>Arthropoda</taxon>
        <taxon>Hexapoda</taxon>
        <taxon>Insecta</taxon>
        <taxon>Pterygota</taxon>
        <taxon>Neoptera</taxon>
        <taxon>Endopterygota</taxon>
        <taxon>Diptera</taxon>
        <taxon>Nematocera</taxon>
        <taxon>Culicoidea</taxon>
        <taxon>Culicidae</taxon>
        <taxon>Anophelinae</taxon>
        <taxon>Anopheles</taxon>
    </lineage>
</organism>
<keyword evidence="2" id="KW-1185">Reference proteome</keyword>
<reference evidence="2" key="1">
    <citation type="submission" date="2014-01" db="EMBL/GenBank/DDBJ databases">
        <title>The Genome Sequence of Anopheles farauti FAR1 (V2).</title>
        <authorList>
            <consortium name="The Broad Institute Genomics Platform"/>
            <person name="Neafsey D.E."/>
            <person name="Besansky N."/>
            <person name="Howell P."/>
            <person name="Walton C."/>
            <person name="Young S.K."/>
            <person name="Zeng Q."/>
            <person name="Gargeya S."/>
            <person name="Fitzgerald M."/>
            <person name="Haas B."/>
            <person name="Abouelleil A."/>
            <person name="Allen A.W."/>
            <person name="Alvarado L."/>
            <person name="Arachchi H.M."/>
            <person name="Berlin A.M."/>
            <person name="Chapman S.B."/>
            <person name="Gainer-Dewar J."/>
            <person name="Goldberg J."/>
            <person name="Griggs A."/>
            <person name="Gujja S."/>
            <person name="Hansen M."/>
            <person name="Howarth C."/>
            <person name="Imamovic A."/>
            <person name="Ireland A."/>
            <person name="Larimer J."/>
            <person name="McCowan C."/>
            <person name="Murphy C."/>
            <person name="Pearson M."/>
            <person name="Poon T.W."/>
            <person name="Priest M."/>
            <person name="Roberts A."/>
            <person name="Saif S."/>
            <person name="Shea T."/>
            <person name="Sisk P."/>
            <person name="Sykes S."/>
            <person name="Wortman J."/>
            <person name="Nusbaum C."/>
            <person name="Birren B."/>
        </authorList>
    </citation>
    <scope>NUCLEOTIDE SEQUENCE [LARGE SCALE GENOMIC DNA]</scope>
    <source>
        <strain evidence="2">FAR1</strain>
    </source>
</reference>
<evidence type="ECO:0000313" key="2">
    <source>
        <dbReference type="Proteomes" id="UP000075886"/>
    </source>
</evidence>
<sequence length="258" mass="29093">MYRTYHRVLGKSRNVTPKPANIIIGMALSNEHDQQTDGEKHAETEPLHRLAAHQVDDDGEDQAAEDGQRQIDDRHGEVVTLERVPSVKVFLQYDAHLGRDCGEKRGRVAIEYLRFVRVHPADGLPPRCQRVALQLTRQHGQHHGGHHVVHEDREEQIKAEHGRDDDVDADPQMGECGVPLRLDNATLDQHLQLVHLGRARQVLVLLDDLLERVLLAQLLELEQLPPVGEPIRAFAVPHLHHHALDAVLAVLTTGQFNH</sequence>
<dbReference type="EnsemblMetazoa" id="AFAF003534-RA">
    <property type="protein sequence ID" value="AFAF003534-PA"/>
    <property type="gene ID" value="AFAF003534"/>
</dbReference>